<proteinExistence type="evidence at transcript level"/>
<protein>
    <recommendedName>
        <fullName evidence="3">Hydroxyproline-rich glycoprotein family protein</fullName>
    </recommendedName>
</protein>
<reference evidence="2" key="1">
    <citation type="submission" date="2010-04" db="EMBL/GenBank/DDBJ databases">
        <authorList>
            <person name="Reid K.E."/>
            <person name="Liao N."/>
            <person name="Chan S."/>
            <person name="Docking R."/>
            <person name="Taylor G."/>
            <person name="Moore R."/>
            <person name="Mayo M."/>
            <person name="Munro S."/>
            <person name="King J."/>
            <person name="Yanchuk A."/>
            <person name="Holt R."/>
            <person name="Jones S."/>
            <person name="Marra M."/>
            <person name="Ritland C.E."/>
            <person name="Ritland K."/>
            <person name="Bohlmann J."/>
        </authorList>
    </citation>
    <scope>NUCLEOTIDE SEQUENCE</scope>
    <source>
        <tissue evidence="2">Bud</tissue>
    </source>
</reference>
<dbReference type="InterPro" id="IPR037699">
    <property type="entry name" value="At5g65660-like"/>
</dbReference>
<keyword evidence="1" id="KW-0472">Membrane</keyword>
<dbReference type="PANTHER" id="PTHR34291:SF1">
    <property type="entry name" value="HYDROXYPROLINE-RICH GLYCOPROTEIN FAMILY PROTEIN"/>
    <property type="match status" value="1"/>
</dbReference>
<keyword evidence="1" id="KW-1133">Transmembrane helix</keyword>
<dbReference type="AlphaFoldDB" id="D5A9I8"/>
<evidence type="ECO:0000256" key="1">
    <source>
        <dbReference type="SAM" id="Phobius"/>
    </source>
</evidence>
<feature type="transmembrane region" description="Helical" evidence="1">
    <location>
        <begin position="36"/>
        <end position="60"/>
    </location>
</feature>
<dbReference type="EMBL" id="BT122859">
    <property type="protein sequence ID" value="ADE76207.1"/>
    <property type="molecule type" value="mRNA"/>
</dbReference>
<keyword evidence="1" id="KW-0812">Transmembrane</keyword>
<evidence type="ECO:0008006" key="3">
    <source>
        <dbReference type="Google" id="ProtNLM"/>
    </source>
</evidence>
<name>D5A9I8_PICSI</name>
<sequence>MEHLRAGVWQAHRRLLDDITAGGHRRVDTTRPTMGFPLGTALVLLIVFGVSALFSCCYHWEKFRTLHSRYTGTGFPDPSVSPVQALPLHVDADSSSSKDAIKQCRSLPVLMPGDKMPKFIAWPSPHGFAPSPQANQIKADAQSSTC</sequence>
<accession>D5A9I8</accession>
<evidence type="ECO:0000313" key="2">
    <source>
        <dbReference type="EMBL" id="ADE76207.1"/>
    </source>
</evidence>
<dbReference type="PANTHER" id="PTHR34291">
    <property type="entry name" value="HYDROXYPROLINE-RICH GLYCOPROTEIN FAMILY PROTEIN"/>
    <property type="match status" value="1"/>
</dbReference>
<organism evidence="2">
    <name type="scientific">Picea sitchensis</name>
    <name type="common">Sitka spruce</name>
    <name type="synonym">Pinus sitchensis</name>
    <dbReference type="NCBI Taxonomy" id="3332"/>
    <lineage>
        <taxon>Eukaryota</taxon>
        <taxon>Viridiplantae</taxon>
        <taxon>Streptophyta</taxon>
        <taxon>Embryophyta</taxon>
        <taxon>Tracheophyta</taxon>
        <taxon>Spermatophyta</taxon>
        <taxon>Pinopsida</taxon>
        <taxon>Pinidae</taxon>
        <taxon>Conifers I</taxon>
        <taxon>Pinales</taxon>
        <taxon>Pinaceae</taxon>
        <taxon>Picea</taxon>
    </lineage>
</organism>